<evidence type="ECO:0000256" key="1">
    <source>
        <dbReference type="SAM" id="MobiDB-lite"/>
    </source>
</evidence>
<comment type="caution">
    <text evidence="2">The sequence shown here is derived from an EMBL/GenBank/DDBJ whole genome shotgun (WGS) entry which is preliminary data.</text>
</comment>
<dbReference type="EMBL" id="JANPWB010000003">
    <property type="protein sequence ID" value="KAJ1197570.1"/>
    <property type="molecule type" value="Genomic_DNA"/>
</dbReference>
<proteinExistence type="predicted"/>
<protein>
    <submittedName>
        <fullName evidence="2">Uncharacterized protein</fullName>
    </submittedName>
</protein>
<evidence type="ECO:0000313" key="3">
    <source>
        <dbReference type="Proteomes" id="UP001066276"/>
    </source>
</evidence>
<sequence length="77" mass="8424">MTSCVVDLHTAFEMAEPVTLCWAAVIRSVMDCPDIVAQTPRGDTSAWFYWPGAPAAGESGEKWERGMERQGGGYREG</sequence>
<reference evidence="2" key="1">
    <citation type="journal article" date="2022" name="bioRxiv">
        <title>Sequencing and chromosome-scale assembly of the giantPleurodeles waltlgenome.</title>
        <authorList>
            <person name="Brown T."/>
            <person name="Elewa A."/>
            <person name="Iarovenko S."/>
            <person name="Subramanian E."/>
            <person name="Araus A.J."/>
            <person name="Petzold A."/>
            <person name="Susuki M."/>
            <person name="Suzuki K.-i.T."/>
            <person name="Hayashi T."/>
            <person name="Toyoda A."/>
            <person name="Oliveira C."/>
            <person name="Osipova E."/>
            <person name="Leigh N.D."/>
            <person name="Simon A."/>
            <person name="Yun M.H."/>
        </authorList>
    </citation>
    <scope>NUCLEOTIDE SEQUENCE</scope>
    <source>
        <strain evidence="2">20211129_DDA</strain>
        <tissue evidence="2">Liver</tissue>
    </source>
</reference>
<keyword evidence="3" id="KW-1185">Reference proteome</keyword>
<evidence type="ECO:0000313" key="2">
    <source>
        <dbReference type="EMBL" id="KAJ1197570.1"/>
    </source>
</evidence>
<feature type="region of interest" description="Disordered" evidence="1">
    <location>
        <begin position="57"/>
        <end position="77"/>
    </location>
</feature>
<name>A0AAV7V7S5_PLEWA</name>
<dbReference type="AlphaFoldDB" id="A0AAV7V7S5"/>
<dbReference type="Proteomes" id="UP001066276">
    <property type="component" value="Chromosome 2_1"/>
</dbReference>
<feature type="compositionally biased region" description="Basic and acidic residues" evidence="1">
    <location>
        <begin position="59"/>
        <end position="68"/>
    </location>
</feature>
<organism evidence="2 3">
    <name type="scientific">Pleurodeles waltl</name>
    <name type="common">Iberian ribbed newt</name>
    <dbReference type="NCBI Taxonomy" id="8319"/>
    <lineage>
        <taxon>Eukaryota</taxon>
        <taxon>Metazoa</taxon>
        <taxon>Chordata</taxon>
        <taxon>Craniata</taxon>
        <taxon>Vertebrata</taxon>
        <taxon>Euteleostomi</taxon>
        <taxon>Amphibia</taxon>
        <taxon>Batrachia</taxon>
        <taxon>Caudata</taxon>
        <taxon>Salamandroidea</taxon>
        <taxon>Salamandridae</taxon>
        <taxon>Pleurodelinae</taxon>
        <taxon>Pleurodeles</taxon>
    </lineage>
</organism>
<accession>A0AAV7V7S5</accession>
<gene>
    <name evidence="2" type="ORF">NDU88_001427</name>
</gene>